<gene>
    <name evidence="1" type="primary">Necator_chrIII.g10524</name>
    <name evidence="1" type="ORF">RB195_009759</name>
</gene>
<reference evidence="1 2" key="1">
    <citation type="submission" date="2023-08" db="EMBL/GenBank/DDBJ databases">
        <title>A Necator americanus chromosomal reference genome.</title>
        <authorList>
            <person name="Ilik V."/>
            <person name="Petrzelkova K.J."/>
            <person name="Pardy F."/>
            <person name="Fuh T."/>
            <person name="Niatou-Singa F.S."/>
            <person name="Gouil Q."/>
            <person name="Baker L."/>
            <person name="Ritchie M.E."/>
            <person name="Jex A.R."/>
            <person name="Gazzola D."/>
            <person name="Li H."/>
            <person name="Toshio Fujiwara R."/>
            <person name="Zhan B."/>
            <person name="Aroian R.V."/>
            <person name="Pafco B."/>
            <person name="Schwarz E.M."/>
        </authorList>
    </citation>
    <scope>NUCLEOTIDE SEQUENCE [LARGE SCALE GENOMIC DNA]</scope>
    <source>
        <strain evidence="1 2">Aroian</strain>
        <tissue evidence="1">Whole animal</tissue>
    </source>
</reference>
<dbReference type="EMBL" id="JAVFWL010000003">
    <property type="protein sequence ID" value="KAK6742089.1"/>
    <property type="molecule type" value="Genomic_DNA"/>
</dbReference>
<accession>A0ABR1CUT5</accession>
<keyword evidence="2" id="KW-1185">Reference proteome</keyword>
<sequence>MNQTTAVRVLKSIGKVCSSAPCVSALEREERKAPEMRSEFPILTFTGVPNGLTKLHPASCRFDPTIESASTHHLKDKRKENSRMTSTISRNACFFFVHTSFFLNRTRIAVAGKERSRRSDLHF</sequence>
<organism evidence="1 2">
    <name type="scientific">Necator americanus</name>
    <name type="common">Human hookworm</name>
    <dbReference type="NCBI Taxonomy" id="51031"/>
    <lineage>
        <taxon>Eukaryota</taxon>
        <taxon>Metazoa</taxon>
        <taxon>Ecdysozoa</taxon>
        <taxon>Nematoda</taxon>
        <taxon>Chromadorea</taxon>
        <taxon>Rhabditida</taxon>
        <taxon>Rhabditina</taxon>
        <taxon>Rhabditomorpha</taxon>
        <taxon>Strongyloidea</taxon>
        <taxon>Ancylostomatidae</taxon>
        <taxon>Bunostominae</taxon>
        <taxon>Necator</taxon>
    </lineage>
</organism>
<evidence type="ECO:0000313" key="2">
    <source>
        <dbReference type="Proteomes" id="UP001303046"/>
    </source>
</evidence>
<proteinExistence type="predicted"/>
<name>A0ABR1CUT5_NECAM</name>
<evidence type="ECO:0000313" key="1">
    <source>
        <dbReference type="EMBL" id="KAK6742089.1"/>
    </source>
</evidence>
<dbReference type="Proteomes" id="UP001303046">
    <property type="component" value="Unassembled WGS sequence"/>
</dbReference>
<comment type="caution">
    <text evidence="1">The sequence shown here is derived from an EMBL/GenBank/DDBJ whole genome shotgun (WGS) entry which is preliminary data.</text>
</comment>
<protein>
    <submittedName>
        <fullName evidence="1">Uncharacterized protein</fullName>
    </submittedName>
</protein>